<organism evidence="1 2">
    <name type="scientific">Clitoria ternatea</name>
    <name type="common">Butterfly pea</name>
    <dbReference type="NCBI Taxonomy" id="43366"/>
    <lineage>
        <taxon>Eukaryota</taxon>
        <taxon>Viridiplantae</taxon>
        <taxon>Streptophyta</taxon>
        <taxon>Embryophyta</taxon>
        <taxon>Tracheophyta</taxon>
        <taxon>Spermatophyta</taxon>
        <taxon>Magnoliopsida</taxon>
        <taxon>eudicotyledons</taxon>
        <taxon>Gunneridae</taxon>
        <taxon>Pentapetalae</taxon>
        <taxon>rosids</taxon>
        <taxon>fabids</taxon>
        <taxon>Fabales</taxon>
        <taxon>Fabaceae</taxon>
        <taxon>Papilionoideae</taxon>
        <taxon>50 kb inversion clade</taxon>
        <taxon>NPAAA clade</taxon>
        <taxon>indigoferoid/millettioid clade</taxon>
        <taxon>Phaseoleae</taxon>
        <taxon>Clitoria</taxon>
    </lineage>
</organism>
<evidence type="ECO:0000313" key="1">
    <source>
        <dbReference type="EMBL" id="KAK7264448.1"/>
    </source>
</evidence>
<gene>
    <name evidence="1" type="ORF">RJT34_32057</name>
</gene>
<sequence>MRGESNEETRKAELWVTIALSYSLSPFMPKIKIVRSITVDIVCDFNEEKGKMQKVLANVDNNVLETDVQPQYMNTKEHEVDKIKKTSANVDDKVLEKVTTSTNQKKPTNKNDFLMDVLNLFPQENALSVKLLANGK</sequence>
<protein>
    <submittedName>
        <fullName evidence="1">Uncharacterized protein</fullName>
    </submittedName>
</protein>
<dbReference type="Proteomes" id="UP001359559">
    <property type="component" value="Unassembled WGS sequence"/>
</dbReference>
<evidence type="ECO:0000313" key="2">
    <source>
        <dbReference type="Proteomes" id="UP001359559"/>
    </source>
</evidence>
<proteinExistence type="predicted"/>
<name>A0AAN9EX01_CLITE</name>
<accession>A0AAN9EX01</accession>
<reference evidence="1 2" key="1">
    <citation type="submission" date="2024-01" db="EMBL/GenBank/DDBJ databases">
        <title>The genomes of 5 underutilized Papilionoideae crops provide insights into root nodulation and disease resistance.</title>
        <authorList>
            <person name="Yuan L."/>
        </authorList>
    </citation>
    <scope>NUCLEOTIDE SEQUENCE [LARGE SCALE GENOMIC DNA]</scope>
    <source>
        <strain evidence="1">LY-2023</strain>
        <tissue evidence="1">Leaf</tissue>
    </source>
</reference>
<dbReference type="AlphaFoldDB" id="A0AAN9EX01"/>
<comment type="caution">
    <text evidence="1">The sequence shown here is derived from an EMBL/GenBank/DDBJ whole genome shotgun (WGS) entry which is preliminary data.</text>
</comment>
<keyword evidence="2" id="KW-1185">Reference proteome</keyword>
<dbReference type="EMBL" id="JAYKXN010000008">
    <property type="protein sequence ID" value="KAK7264448.1"/>
    <property type="molecule type" value="Genomic_DNA"/>
</dbReference>